<dbReference type="Proteomes" id="UP000184432">
    <property type="component" value="Unassembled WGS sequence"/>
</dbReference>
<keyword evidence="2" id="KW-1185">Reference proteome</keyword>
<dbReference type="AlphaFoldDB" id="A0A1M6BBB6"/>
<sequence length="223" mass="26078">MMQKHHNQKWFTFILLCTVCFFSSCSQNKSSFSKEDLEAQQAFIDLIDLTHNTIDKTALIDSIRTMKLPAKEQIVKSYETGGYVNKHITISEEERRIYMYHDIIALINVKAKQCFLPSVDHNFNAGDFIYNIELCLGGLYPKIKDDFWAKFTKGYPIDSRIFSEINTLLAPHGSEMGIVHLYDDQFYFIFFETKNKPKVYAIFDRLGLQIGDQNTFFKDFKRD</sequence>
<evidence type="ECO:0000313" key="1">
    <source>
        <dbReference type="EMBL" id="SHI45986.1"/>
    </source>
</evidence>
<reference evidence="2" key="1">
    <citation type="submission" date="2016-11" db="EMBL/GenBank/DDBJ databases">
        <authorList>
            <person name="Varghese N."/>
            <person name="Submissions S."/>
        </authorList>
    </citation>
    <scope>NUCLEOTIDE SEQUENCE [LARGE SCALE GENOMIC DNA]</scope>
    <source>
        <strain evidence="2">DSM 22623</strain>
    </source>
</reference>
<organism evidence="1 2">
    <name type="scientific">Aquimarina spongiae</name>
    <dbReference type="NCBI Taxonomy" id="570521"/>
    <lineage>
        <taxon>Bacteria</taxon>
        <taxon>Pseudomonadati</taxon>
        <taxon>Bacteroidota</taxon>
        <taxon>Flavobacteriia</taxon>
        <taxon>Flavobacteriales</taxon>
        <taxon>Flavobacteriaceae</taxon>
        <taxon>Aquimarina</taxon>
    </lineage>
</organism>
<dbReference type="RefSeq" id="WP_073313970.1">
    <property type="nucleotide sequence ID" value="NZ_FQYP01000001.1"/>
</dbReference>
<accession>A0A1M6BBB6</accession>
<dbReference type="PROSITE" id="PS51257">
    <property type="entry name" value="PROKAR_LIPOPROTEIN"/>
    <property type="match status" value="1"/>
</dbReference>
<protein>
    <recommendedName>
        <fullName evidence="3">Lipoprotein</fullName>
    </recommendedName>
</protein>
<proteinExistence type="predicted"/>
<evidence type="ECO:0008006" key="3">
    <source>
        <dbReference type="Google" id="ProtNLM"/>
    </source>
</evidence>
<dbReference type="STRING" id="570521.SAMN04488508_101725"/>
<name>A0A1M6BBB6_9FLAO</name>
<evidence type="ECO:0000313" key="2">
    <source>
        <dbReference type="Proteomes" id="UP000184432"/>
    </source>
</evidence>
<gene>
    <name evidence="1" type="ORF">SAMN04488508_101725</name>
</gene>
<dbReference type="EMBL" id="FQYP01000001">
    <property type="protein sequence ID" value="SHI45986.1"/>
    <property type="molecule type" value="Genomic_DNA"/>
</dbReference>